<protein>
    <submittedName>
        <fullName evidence="2">Uncharacterized protein</fullName>
    </submittedName>
</protein>
<proteinExistence type="predicted"/>
<evidence type="ECO:0000256" key="1">
    <source>
        <dbReference type="SAM" id="MobiDB-lite"/>
    </source>
</evidence>
<reference evidence="2 3" key="1">
    <citation type="journal article" date="2024" name="Ann. Entomol. Soc. Am.">
        <title>Genomic analyses of the southern and eastern yellowjacket wasps (Hymenoptera: Vespidae) reveal evolutionary signatures of social life.</title>
        <authorList>
            <person name="Catto M.A."/>
            <person name="Caine P.B."/>
            <person name="Orr S.E."/>
            <person name="Hunt B.G."/>
            <person name="Goodisman M.A.D."/>
        </authorList>
    </citation>
    <scope>NUCLEOTIDE SEQUENCE [LARGE SCALE GENOMIC DNA]</scope>
    <source>
        <strain evidence="2">232</strain>
        <tissue evidence="2">Head and thorax</tissue>
    </source>
</reference>
<feature type="region of interest" description="Disordered" evidence="1">
    <location>
        <begin position="25"/>
        <end position="47"/>
    </location>
</feature>
<keyword evidence="3" id="KW-1185">Reference proteome</keyword>
<accession>A0ABD2CK65</accession>
<feature type="non-terminal residue" evidence="2">
    <location>
        <position position="1"/>
    </location>
</feature>
<evidence type="ECO:0000313" key="3">
    <source>
        <dbReference type="Proteomes" id="UP001607303"/>
    </source>
</evidence>
<evidence type="ECO:0000313" key="2">
    <source>
        <dbReference type="EMBL" id="KAL2745135.1"/>
    </source>
</evidence>
<name>A0ABD2CK65_VESMC</name>
<organism evidence="2 3">
    <name type="scientific">Vespula maculifrons</name>
    <name type="common">Eastern yellow jacket</name>
    <name type="synonym">Wasp</name>
    <dbReference type="NCBI Taxonomy" id="7453"/>
    <lineage>
        <taxon>Eukaryota</taxon>
        <taxon>Metazoa</taxon>
        <taxon>Ecdysozoa</taxon>
        <taxon>Arthropoda</taxon>
        <taxon>Hexapoda</taxon>
        <taxon>Insecta</taxon>
        <taxon>Pterygota</taxon>
        <taxon>Neoptera</taxon>
        <taxon>Endopterygota</taxon>
        <taxon>Hymenoptera</taxon>
        <taxon>Apocrita</taxon>
        <taxon>Aculeata</taxon>
        <taxon>Vespoidea</taxon>
        <taxon>Vespidae</taxon>
        <taxon>Vespinae</taxon>
        <taxon>Vespula</taxon>
    </lineage>
</organism>
<comment type="caution">
    <text evidence="2">The sequence shown here is derived from an EMBL/GenBank/DDBJ whole genome shotgun (WGS) entry which is preliminary data.</text>
</comment>
<dbReference type="Proteomes" id="UP001607303">
    <property type="component" value="Unassembled WGS sequence"/>
</dbReference>
<dbReference type="AlphaFoldDB" id="A0ABD2CK65"/>
<dbReference type="EMBL" id="JAYRBN010000046">
    <property type="protein sequence ID" value="KAL2745135.1"/>
    <property type="molecule type" value="Genomic_DNA"/>
</dbReference>
<gene>
    <name evidence="2" type="ORF">V1477_006552</name>
</gene>
<sequence>LAYNGSLKLRPKLVGSEKLDVSVKKRNRGRRTMGADNKATEYSYGPRNRGLAEQNLTWASMAGTSSFYPRPVQLPSHHHFDKGDGMADSNDDDARTLADSRLVRSTVNARRDLEVVGGTELGGSSVGDEPDKQVSDMQFRFISGSFGTIASASVRANVMEMVIENLESTEGVLLLAVATAAAAVAGGGDTGGDGDGDGGWWKITCRYGNFERLLYMADVADFIFLRASEKTRLPCFASYNREFLSCKRGDFTLCNKLQVNAWEEKKRMPRRCARPSRARPLV</sequence>